<comment type="caution">
    <text evidence="2">The sequence shown here is derived from an EMBL/GenBank/DDBJ whole genome shotgun (WGS) entry which is preliminary data.</text>
</comment>
<dbReference type="NCBIfam" id="TIGR05002">
    <property type="entry name" value="NxxGxxAF_repeat"/>
    <property type="match status" value="7"/>
</dbReference>
<evidence type="ECO:0000313" key="3">
    <source>
        <dbReference type="Proteomes" id="UP000541810"/>
    </source>
</evidence>
<dbReference type="InterPro" id="IPR055876">
    <property type="entry name" value="DUF7453"/>
</dbReference>
<evidence type="ECO:0000313" key="2">
    <source>
        <dbReference type="EMBL" id="MBB6429777.1"/>
    </source>
</evidence>
<organism evidence="2 3">
    <name type="scientific">Algisphaera agarilytica</name>
    <dbReference type="NCBI Taxonomy" id="1385975"/>
    <lineage>
        <taxon>Bacteria</taxon>
        <taxon>Pseudomonadati</taxon>
        <taxon>Planctomycetota</taxon>
        <taxon>Phycisphaerae</taxon>
        <taxon>Phycisphaerales</taxon>
        <taxon>Phycisphaeraceae</taxon>
        <taxon>Algisphaera</taxon>
    </lineage>
</organism>
<feature type="chain" id="PRO_5031099033" description="PEP-CTERM protein-sorting domain-containing protein" evidence="1">
    <location>
        <begin position="27"/>
        <end position="639"/>
    </location>
</feature>
<keyword evidence="3" id="KW-1185">Reference proteome</keyword>
<dbReference type="SUPFAM" id="SSF63446">
    <property type="entry name" value="Type I dockerin domain"/>
    <property type="match status" value="1"/>
</dbReference>
<reference evidence="2 3" key="1">
    <citation type="submission" date="2020-08" db="EMBL/GenBank/DDBJ databases">
        <title>Genomic Encyclopedia of Type Strains, Phase IV (KMG-IV): sequencing the most valuable type-strain genomes for metagenomic binning, comparative biology and taxonomic classification.</title>
        <authorList>
            <person name="Goeker M."/>
        </authorList>
    </citation>
    <scope>NUCLEOTIDE SEQUENCE [LARGE SCALE GENOMIC DNA]</scope>
    <source>
        <strain evidence="2 3">DSM 103725</strain>
    </source>
</reference>
<evidence type="ECO:0000256" key="1">
    <source>
        <dbReference type="SAM" id="SignalP"/>
    </source>
</evidence>
<name>A0A7X0H5R0_9BACT</name>
<sequence length="639" mass="66408">MNKKQTKTARLLRTFLVAVLTGFVTAADLVITSSALGEVTIETRALSGTQAPGTEPGVTFESFGYPTINASGQVAFLGYVTNINPNFVIPDKGIWSETAGSIGNPGLIARDDDDASGTPAGVKLDGFVGPVLNDNGMIAFRAVITGPDVDHTNNFVIYSQAAGPKGSLELFLRDGDAAPDTPPGVQFTGISAPVLNNAGQITFTALLSSLSSNGFSDRGIWSEAAGSSGNPGILVRTGNAAPGTGSGIIFSHIDIAKPVLNDAGQTAFWAQLTGNGVDSSNDTGIWSKTTDNLDLIIRTGDHAPGTESGVKFRRLLDLAFNDVGETAFRGRLTGTGVDGSNNEGIWSEAAGSAGRPGIVVRTGDPAPGTEPGVTFRRGLARPSLNAKGHTAFRGELTGTGVNGSNDEGIWSEAVGSISNPGIIARTGDAAPGTKPGVVFSSLRWDPILNNAGQVAFRGELFGTGVDLSNNTGIWATDLDGLPTLVIRKGDLLDIDDNPLNEDLRIIASIDIDWEYGQPAFFNDAGQLAFHATFTDGTEGIFVANTLGDVANVMGDYNGNGIVDAADYTIWQDNFGSTTDLAADGNGNGIVDAADYTVWQDNFGNTNASANTLTTIPEPTTGLLVVTMAGFMLKPRRTQQ</sequence>
<dbReference type="PROSITE" id="PS00018">
    <property type="entry name" value="EF_HAND_1"/>
    <property type="match status" value="1"/>
</dbReference>
<dbReference type="InterPro" id="IPR036439">
    <property type="entry name" value="Dockerin_dom_sf"/>
</dbReference>
<dbReference type="Gene3D" id="1.10.1330.10">
    <property type="entry name" value="Dockerin domain"/>
    <property type="match status" value="1"/>
</dbReference>
<dbReference type="RefSeq" id="WP_184677339.1">
    <property type="nucleotide sequence ID" value="NZ_JACHGY010000001.1"/>
</dbReference>
<dbReference type="EMBL" id="JACHGY010000001">
    <property type="protein sequence ID" value="MBB6429777.1"/>
    <property type="molecule type" value="Genomic_DNA"/>
</dbReference>
<dbReference type="Proteomes" id="UP000541810">
    <property type="component" value="Unassembled WGS sequence"/>
</dbReference>
<feature type="signal peptide" evidence="1">
    <location>
        <begin position="1"/>
        <end position="26"/>
    </location>
</feature>
<accession>A0A7X0H5R0</accession>
<dbReference type="Pfam" id="PF24251">
    <property type="entry name" value="DUF7453"/>
    <property type="match status" value="3"/>
</dbReference>
<evidence type="ECO:0008006" key="4">
    <source>
        <dbReference type="Google" id="ProtNLM"/>
    </source>
</evidence>
<dbReference type="GO" id="GO:0000272">
    <property type="term" value="P:polysaccharide catabolic process"/>
    <property type="evidence" value="ECO:0007669"/>
    <property type="project" value="InterPro"/>
</dbReference>
<gene>
    <name evidence="2" type="ORF">HNQ40_001583</name>
</gene>
<dbReference type="InterPro" id="IPR018247">
    <property type="entry name" value="EF_Hand_1_Ca_BS"/>
</dbReference>
<proteinExistence type="predicted"/>
<keyword evidence="1" id="KW-0732">Signal</keyword>
<dbReference type="AlphaFoldDB" id="A0A7X0H5R0"/>
<protein>
    <recommendedName>
        <fullName evidence="4">PEP-CTERM protein-sorting domain-containing protein</fullName>
    </recommendedName>
</protein>